<organism evidence="7 8">
    <name type="scientific">Pedobacter ureilyticus</name>
    <dbReference type="NCBI Taxonomy" id="1393051"/>
    <lineage>
        <taxon>Bacteria</taxon>
        <taxon>Pseudomonadati</taxon>
        <taxon>Bacteroidota</taxon>
        <taxon>Sphingobacteriia</taxon>
        <taxon>Sphingobacteriales</taxon>
        <taxon>Sphingobacteriaceae</taxon>
        <taxon>Pedobacter</taxon>
    </lineage>
</organism>
<reference evidence="7 8" key="1">
    <citation type="submission" date="2024-12" db="EMBL/GenBank/DDBJ databases">
        <authorList>
            <person name="Hu S."/>
        </authorList>
    </citation>
    <scope>NUCLEOTIDE SEQUENCE [LARGE SCALE GENOMIC DNA]</scope>
    <source>
        <strain evidence="7 8">THG-T11</strain>
    </source>
</reference>
<evidence type="ECO:0000256" key="1">
    <source>
        <dbReference type="ARBA" id="ARBA00004141"/>
    </source>
</evidence>
<comment type="caution">
    <text evidence="7">The sequence shown here is derived from an EMBL/GenBank/DDBJ whole genome shotgun (WGS) entry which is preliminary data.</text>
</comment>
<dbReference type="EMBL" id="SSHJ02000011">
    <property type="protein sequence ID" value="MFN0257834.1"/>
    <property type="molecule type" value="Genomic_DNA"/>
</dbReference>
<dbReference type="InterPro" id="IPR007267">
    <property type="entry name" value="GtrA_DPMS_TM"/>
</dbReference>
<name>A0ABW9JBI1_9SPHI</name>
<proteinExistence type="predicted"/>
<dbReference type="Pfam" id="PF04138">
    <property type="entry name" value="GtrA_DPMS_TM"/>
    <property type="match status" value="1"/>
</dbReference>
<evidence type="ECO:0000256" key="4">
    <source>
        <dbReference type="ARBA" id="ARBA00023136"/>
    </source>
</evidence>
<feature type="transmembrane region" description="Helical" evidence="5">
    <location>
        <begin position="127"/>
        <end position="147"/>
    </location>
</feature>
<evidence type="ECO:0000256" key="3">
    <source>
        <dbReference type="ARBA" id="ARBA00022989"/>
    </source>
</evidence>
<feature type="domain" description="GtrA/DPMS transmembrane" evidence="6">
    <location>
        <begin position="26"/>
        <end position="153"/>
    </location>
</feature>
<evidence type="ECO:0000313" key="8">
    <source>
        <dbReference type="Proteomes" id="UP001517247"/>
    </source>
</evidence>
<dbReference type="RefSeq" id="WP_138724910.1">
    <property type="nucleotide sequence ID" value="NZ_SSHJ02000011.1"/>
</dbReference>
<evidence type="ECO:0000256" key="5">
    <source>
        <dbReference type="SAM" id="Phobius"/>
    </source>
</evidence>
<evidence type="ECO:0000313" key="7">
    <source>
        <dbReference type="EMBL" id="MFN0257834.1"/>
    </source>
</evidence>
<comment type="subcellular location">
    <subcellularLocation>
        <location evidence="1">Membrane</location>
        <topology evidence="1">Multi-pass membrane protein</topology>
    </subcellularLocation>
</comment>
<keyword evidence="3 5" id="KW-1133">Transmembrane helix</keyword>
<keyword evidence="2 5" id="KW-0812">Transmembrane</keyword>
<feature type="transmembrane region" description="Helical" evidence="5">
    <location>
        <begin position="61"/>
        <end position="88"/>
    </location>
</feature>
<sequence>MRKLALRIIDFFYPPFKNWFSIGTFRYMASGGFTAASGIVAYFVIYNYLLRQQDVHINGYLITAPIAALALESVFTFIVGFTLNKYLVFTQSNLKGRIQLFRYGTVVCTNILLNYALMKILVEGFQFYPSISKAFITVILAIFSYFSQKYFSFRVKKNV</sequence>
<protein>
    <submittedName>
        <fullName evidence="7">GtrA family protein</fullName>
    </submittedName>
</protein>
<feature type="transmembrane region" description="Helical" evidence="5">
    <location>
        <begin position="27"/>
        <end position="49"/>
    </location>
</feature>
<evidence type="ECO:0000256" key="2">
    <source>
        <dbReference type="ARBA" id="ARBA00022692"/>
    </source>
</evidence>
<evidence type="ECO:0000259" key="6">
    <source>
        <dbReference type="Pfam" id="PF04138"/>
    </source>
</evidence>
<keyword evidence="4 5" id="KW-0472">Membrane</keyword>
<gene>
    <name evidence="7" type="ORF">E6A44_019775</name>
</gene>
<dbReference type="Proteomes" id="UP001517247">
    <property type="component" value="Unassembled WGS sequence"/>
</dbReference>
<keyword evidence="8" id="KW-1185">Reference proteome</keyword>
<accession>A0ABW9JBI1</accession>